<dbReference type="Proteomes" id="UP000286415">
    <property type="component" value="Unassembled WGS sequence"/>
</dbReference>
<accession>A0A419QCA0</accession>
<comment type="caution">
    <text evidence="1">The sequence shown here is derived from an EMBL/GenBank/DDBJ whole genome shotgun (WGS) entry which is preliminary data.</text>
</comment>
<evidence type="ECO:0000313" key="2">
    <source>
        <dbReference type="Proteomes" id="UP000286415"/>
    </source>
</evidence>
<dbReference type="InParanoid" id="A0A419QCA0"/>
<dbReference type="AlphaFoldDB" id="A0A419QCA0"/>
<reference evidence="1 2" key="2">
    <citation type="journal article" date="2021" name="Genomics">
        <title>High-quality reference genome for Clonorchis sinensis.</title>
        <authorList>
            <person name="Young N.D."/>
            <person name="Stroehlein A.J."/>
            <person name="Kinkar L."/>
            <person name="Wang T."/>
            <person name="Sohn W.M."/>
            <person name="Chang B.C.H."/>
            <person name="Kaur P."/>
            <person name="Weisz D."/>
            <person name="Dudchenko O."/>
            <person name="Aiden E.L."/>
            <person name="Korhonen P.K."/>
            <person name="Gasser R.B."/>
        </authorList>
    </citation>
    <scope>NUCLEOTIDE SEQUENCE [LARGE SCALE GENOMIC DNA]</scope>
    <source>
        <strain evidence="1">Cs-k2</strain>
    </source>
</reference>
<keyword evidence="2" id="KW-1185">Reference proteome</keyword>
<evidence type="ECO:0000313" key="1">
    <source>
        <dbReference type="EMBL" id="KAG5443791.1"/>
    </source>
</evidence>
<feature type="non-terminal residue" evidence="1">
    <location>
        <position position="1"/>
    </location>
</feature>
<gene>
    <name evidence="1" type="ORF">CSKR_100017</name>
</gene>
<name>A0A419QCA0_CLOSI</name>
<proteinExistence type="predicted"/>
<sequence length="110" mass="11838">CLVPTNDAVCVLKTNLQTSPNCPVKMDLPIWRNSPSKQFWIDDGRAFGRSSATQIRTLPLNKATSSVFSLVHSSNGFGLSDHSVKLNSLLMCRLISTLGASSVGLSMDAL</sequence>
<dbReference type="EMBL" id="NIRI02000056">
    <property type="protein sequence ID" value="KAG5443791.1"/>
    <property type="molecule type" value="Genomic_DNA"/>
</dbReference>
<protein>
    <submittedName>
        <fullName evidence="1">Uncharacterized protein</fullName>
    </submittedName>
</protein>
<reference evidence="1 2" key="1">
    <citation type="journal article" date="2018" name="Biotechnol. Adv.">
        <title>Improved genomic resources and new bioinformatic workflow for the carcinogenic parasite Clonorchis sinensis: Biotechnological implications.</title>
        <authorList>
            <person name="Wang D."/>
            <person name="Korhonen P.K."/>
            <person name="Gasser R.B."/>
            <person name="Young N.D."/>
        </authorList>
    </citation>
    <scope>NUCLEOTIDE SEQUENCE [LARGE SCALE GENOMIC DNA]</scope>
    <source>
        <strain evidence="1">Cs-k2</strain>
    </source>
</reference>
<organism evidence="1 2">
    <name type="scientific">Clonorchis sinensis</name>
    <name type="common">Chinese liver fluke</name>
    <dbReference type="NCBI Taxonomy" id="79923"/>
    <lineage>
        <taxon>Eukaryota</taxon>
        <taxon>Metazoa</taxon>
        <taxon>Spiralia</taxon>
        <taxon>Lophotrochozoa</taxon>
        <taxon>Platyhelminthes</taxon>
        <taxon>Trematoda</taxon>
        <taxon>Digenea</taxon>
        <taxon>Opisthorchiida</taxon>
        <taxon>Opisthorchiata</taxon>
        <taxon>Opisthorchiidae</taxon>
        <taxon>Clonorchis</taxon>
    </lineage>
</organism>